<evidence type="ECO:0000313" key="1">
    <source>
        <dbReference type="EMBL" id="OMP12047.1"/>
    </source>
</evidence>
<accession>A0A1R3KYC9</accession>
<protein>
    <submittedName>
        <fullName evidence="1">Uncharacterized protein</fullName>
    </submittedName>
</protein>
<evidence type="ECO:0000313" key="2">
    <source>
        <dbReference type="Proteomes" id="UP000188268"/>
    </source>
</evidence>
<keyword evidence="2" id="KW-1185">Reference proteome</keyword>
<dbReference type="Gramene" id="OMP12047">
    <property type="protein sequence ID" value="OMP12047"/>
    <property type="gene ID" value="CCACVL1_00161"/>
</dbReference>
<name>A0A1R3KYC9_COCAP</name>
<feature type="non-terminal residue" evidence="1">
    <location>
        <position position="1"/>
    </location>
</feature>
<dbReference type="EMBL" id="AWWV01000517">
    <property type="protein sequence ID" value="OMP12047.1"/>
    <property type="molecule type" value="Genomic_DNA"/>
</dbReference>
<proteinExistence type="predicted"/>
<organism evidence="1 2">
    <name type="scientific">Corchorus capsularis</name>
    <name type="common">Jute</name>
    <dbReference type="NCBI Taxonomy" id="210143"/>
    <lineage>
        <taxon>Eukaryota</taxon>
        <taxon>Viridiplantae</taxon>
        <taxon>Streptophyta</taxon>
        <taxon>Embryophyta</taxon>
        <taxon>Tracheophyta</taxon>
        <taxon>Spermatophyta</taxon>
        <taxon>Magnoliopsida</taxon>
        <taxon>eudicotyledons</taxon>
        <taxon>Gunneridae</taxon>
        <taxon>Pentapetalae</taxon>
        <taxon>rosids</taxon>
        <taxon>malvids</taxon>
        <taxon>Malvales</taxon>
        <taxon>Malvaceae</taxon>
        <taxon>Grewioideae</taxon>
        <taxon>Apeibeae</taxon>
        <taxon>Corchorus</taxon>
    </lineage>
</organism>
<gene>
    <name evidence="1" type="ORF">CCACVL1_00161</name>
</gene>
<dbReference type="AlphaFoldDB" id="A0A1R3KYC9"/>
<dbReference type="Proteomes" id="UP000188268">
    <property type="component" value="Unassembled WGS sequence"/>
</dbReference>
<comment type="caution">
    <text evidence="1">The sequence shown here is derived from an EMBL/GenBank/DDBJ whole genome shotgun (WGS) entry which is preliminary data.</text>
</comment>
<reference evidence="1 2" key="1">
    <citation type="submission" date="2013-09" db="EMBL/GenBank/DDBJ databases">
        <title>Corchorus capsularis genome sequencing.</title>
        <authorList>
            <person name="Alam M."/>
            <person name="Haque M.S."/>
            <person name="Islam M.S."/>
            <person name="Emdad E.M."/>
            <person name="Islam M.M."/>
            <person name="Ahmed B."/>
            <person name="Halim A."/>
            <person name="Hossen Q.M.M."/>
            <person name="Hossain M.Z."/>
            <person name="Ahmed R."/>
            <person name="Khan M.M."/>
            <person name="Islam R."/>
            <person name="Rashid M.M."/>
            <person name="Khan S.A."/>
            <person name="Rahman M.S."/>
            <person name="Alam M."/>
        </authorList>
    </citation>
    <scope>NUCLEOTIDE SEQUENCE [LARGE SCALE GENOMIC DNA]</scope>
    <source>
        <strain evidence="2">cv. CVL-1</strain>
        <tissue evidence="1">Whole seedling</tissue>
    </source>
</reference>
<sequence length="31" mass="3320">FGSSESREVSSILYSATVTNTYPTTSSMTKS</sequence>